<name>A0A067SVD7_GALM3</name>
<evidence type="ECO:0000256" key="1">
    <source>
        <dbReference type="SAM" id="MobiDB-lite"/>
    </source>
</evidence>
<accession>A0A067SVD7</accession>
<evidence type="ECO:0000313" key="2">
    <source>
        <dbReference type="EMBL" id="KDR71664.1"/>
    </source>
</evidence>
<dbReference type="EMBL" id="KL142392">
    <property type="protein sequence ID" value="KDR71664.1"/>
    <property type="molecule type" value="Genomic_DNA"/>
</dbReference>
<dbReference type="Proteomes" id="UP000027222">
    <property type="component" value="Unassembled WGS sequence"/>
</dbReference>
<feature type="region of interest" description="Disordered" evidence="1">
    <location>
        <begin position="151"/>
        <end position="172"/>
    </location>
</feature>
<proteinExistence type="predicted"/>
<dbReference type="HOGENOM" id="CLU_1555368_0_0_1"/>
<keyword evidence="3" id="KW-1185">Reference proteome</keyword>
<protein>
    <submittedName>
        <fullName evidence="2">Uncharacterized protein</fullName>
    </submittedName>
</protein>
<sequence>MPSSSLVRICDRPSVAAATAVALSTSSPVLSPTLGNRRHAVPWLEASTQTGPTYHPNRPCSRTAAALSLSLSFAGHRWYQDTRSISLLVLVPCSPCHICCGPATHDDPHTLTMVLDVDDELAARVEHQGAAIAMSAAAARGNQQLRRARRFHHHPGLQRQRRRKWGARVAGR</sequence>
<evidence type="ECO:0000313" key="3">
    <source>
        <dbReference type="Proteomes" id="UP000027222"/>
    </source>
</evidence>
<gene>
    <name evidence="2" type="ORF">GALMADRAFT_143911</name>
</gene>
<reference evidence="3" key="1">
    <citation type="journal article" date="2014" name="Proc. Natl. Acad. Sci. U.S.A.">
        <title>Extensive sampling of basidiomycete genomes demonstrates inadequacy of the white-rot/brown-rot paradigm for wood decay fungi.</title>
        <authorList>
            <person name="Riley R."/>
            <person name="Salamov A.A."/>
            <person name="Brown D.W."/>
            <person name="Nagy L.G."/>
            <person name="Floudas D."/>
            <person name="Held B.W."/>
            <person name="Levasseur A."/>
            <person name="Lombard V."/>
            <person name="Morin E."/>
            <person name="Otillar R."/>
            <person name="Lindquist E.A."/>
            <person name="Sun H."/>
            <person name="LaButti K.M."/>
            <person name="Schmutz J."/>
            <person name="Jabbour D."/>
            <person name="Luo H."/>
            <person name="Baker S.E."/>
            <person name="Pisabarro A.G."/>
            <person name="Walton J.D."/>
            <person name="Blanchette R.A."/>
            <person name="Henrissat B."/>
            <person name="Martin F."/>
            <person name="Cullen D."/>
            <person name="Hibbett D.S."/>
            <person name="Grigoriev I.V."/>
        </authorList>
    </citation>
    <scope>NUCLEOTIDE SEQUENCE [LARGE SCALE GENOMIC DNA]</scope>
    <source>
        <strain evidence="3">CBS 339.88</strain>
    </source>
</reference>
<dbReference type="AlphaFoldDB" id="A0A067SVD7"/>
<organism evidence="2 3">
    <name type="scientific">Galerina marginata (strain CBS 339.88)</name>
    <dbReference type="NCBI Taxonomy" id="685588"/>
    <lineage>
        <taxon>Eukaryota</taxon>
        <taxon>Fungi</taxon>
        <taxon>Dikarya</taxon>
        <taxon>Basidiomycota</taxon>
        <taxon>Agaricomycotina</taxon>
        <taxon>Agaricomycetes</taxon>
        <taxon>Agaricomycetidae</taxon>
        <taxon>Agaricales</taxon>
        <taxon>Agaricineae</taxon>
        <taxon>Strophariaceae</taxon>
        <taxon>Galerina</taxon>
    </lineage>
</organism>